<organism evidence="4 5">
    <name type="scientific">Ophiocordyceps polyrhachis-furcata BCC 54312</name>
    <dbReference type="NCBI Taxonomy" id="1330021"/>
    <lineage>
        <taxon>Eukaryota</taxon>
        <taxon>Fungi</taxon>
        <taxon>Dikarya</taxon>
        <taxon>Ascomycota</taxon>
        <taxon>Pezizomycotina</taxon>
        <taxon>Sordariomycetes</taxon>
        <taxon>Hypocreomycetidae</taxon>
        <taxon>Hypocreales</taxon>
        <taxon>Ophiocordycipitaceae</taxon>
        <taxon>Ophiocordyceps</taxon>
    </lineage>
</organism>
<keyword evidence="2" id="KW-0560">Oxidoreductase</keyword>
<evidence type="ECO:0000256" key="3">
    <source>
        <dbReference type="ARBA" id="ARBA00023033"/>
    </source>
</evidence>
<protein>
    <recommendedName>
        <fullName evidence="6">FAD-binding domain-containing protein</fullName>
    </recommendedName>
</protein>
<dbReference type="GO" id="GO:0004497">
    <property type="term" value="F:monooxygenase activity"/>
    <property type="evidence" value="ECO:0007669"/>
    <property type="project" value="UniProtKB-KW"/>
</dbReference>
<dbReference type="PRINTS" id="PR00420">
    <property type="entry name" value="RNGMNOXGNASE"/>
</dbReference>
<dbReference type="InterPro" id="IPR006905">
    <property type="entry name" value="Flavin_halogenase"/>
</dbReference>
<dbReference type="Proteomes" id="UP000253664">
    <property type="component" value="Unassembled WGS sequence"/>
</dbReference>
<name>A0A367L5R5_9HYPO</name>
<sequence>MAVPKSCTVLIVGAGPAGSYAACCLAREGIDTVVLEADKFPRYHIGESTLPSLRHLFKFIDVDDAFDSYGFFQKASCQMVQPFDLISLIPTQLIIKLTSIRVTDFIAAGGPNAYAWNFVRSESDDLLFRHAKVCGAHTFDETKVETIEFEQRGADDDDQDEAILDRGRRPVSATWSRKDGSSGTVAFDYLIDASGRNGILSTKYLKSRKFNRGLKNVASWAYWKSDNLYGEGTPMEGLPYFEALQDASGWCWFMPLHDGTRSVGVVQDQALAADKKRKLEKPSALEFYQQSLDLATRTKKLLSGATLASDVKSASDWSYTSSTYHIPYARICGDAGCFIDPLFSSGFHLAIVGGLSAAVTIAASIKGGFDEQTAGSWHSKKTWESYARFLLVVSAATKQIRYDEEPVMQDFDEEGLQRAFDILQPIIQGTVDADAPGRTTDADISMVLDFCFKAFSYVPQEKKEVLFEKLDKLNGSAARSAEDMEKHLTAEELHIIETLRSRRLVREDVFTLGSFTLDTIDGLAPKLVRGELGLVRANKAQLDSRHFFSPAFLDGKVEEIRGEQRIA</sequence>
<comment type="caution">
    <text evidence="4">The sequence shown here is derived from an EMBL/GenBank/DDBJ whole genome shotgun (WGS) entry which is preliminary data.</text>
</comment>
<dbReference type="Pfam" id="PF04820">
    <property type="entry name" value="Trp_halogenase"/>
    <property type="match status" value="2"/>
</dbReference>
<evidence type="ECO:0000256" key="2">
    <source>
        <dbReference type="ARBA" id="ARBA00023002"/>
    </source>
</evidence>
<evidence type="ECO:0000313" key="5">
    <source>
        <dbReference type="Proteomes" id="UP000253664"/>
    </source>
</evidence>
<comment type="similarity">
    <text evidence="1">Belongs to the flavin-dependent halogenase family.</text>
</comment>
<keyword evidence="5" id="KW-1185">Reference proteome</keyword>
<evidence type="ECO:0000313" key="4">
    <source>
        <dbReference type="EMBL" id="RCI09776.1"/>
    </source>
</evidence>
<dbReference type="PANTHER" id="PTHR43747:SF5">
    <property type="entry name" value="FAD-BINDING DOMAIN-CONTAINING PROTEIN"/>
    <property type="match status" value="1"/>
</dbReference>
<dbReference type="PANTHER" id="PTHR43747">
    <property type="entry name" value="FAD-BINDING PROTEIN"/>
    <property type="match status" value="1"/>
</dbReference>
<keyword evidence="3" id="KW-0503">Monooxygenase</keyword>
<gene>
    <name evidence="4" type="ORF">L249_3915</name>
</gene>
<proteinExistence type="inferred from homology"/>
<evidence type="ECO:0000256" key="1">
    <source>
        <dbReference type="ARBA" id="ARBA00005706"/>
    </source>
</evidence>
<dbReference type="InterPro" id="IPR050816">
    <property type="entry name" value="Flavin-dep_Halogenase_NPB"/>
</dbReference>
<dbReference type="InterPro" id="IPR036188">
    <property type="entry name" value="FAD/NAD-bd_sf"/>
</dbReference>
<accession>A0A367L5R5</accession>
<reference evidence="4 5" key="1">
    <citation type="journal article" date="2015" name="BMC Genomics">
        <title>Insights from the genome of Ophiocordyceps polyrhachis-furcata to pathogenicity and host specificity in insect fungi.</title>
        <authorList>
            <person name="Wichadakul D."/>
            <person name="Kobmoo N."/>
            <person name="Ingsriswang S."/>
            <person name="Tangphatsornruang S."/>
            <person name="Chantasingh D."/>
            <person name="Luangsa-ard J.J."/>
            <person name="Eurwilaichitr L."/>
        </authorList>
    </citation>
    <scope>NUCLEOTIDE SEQUENCE [LARGE SCALE GENOMIC DNA]</scope>
    <source>
        <strain evidence="4 5">BCC 54312</strain>
    </source>
</reference>
<dbReference type="AlphaFoldDB" id="A0A367L5R5"/>
<dbReference type="STRING" id="1330021.A0A367L5R5"/>
<dbReference type="Gene3D" id="3.50.50.60">
    <property type="entry name" value="FAD/NAD(P)-binding domain"/>
    <property type="match status" value="1"/>
</dbReference>
<dbReference type="EMBL" id="LKCN02000014">
    <property type="protein sequence ID" value="RCI09776.1"/>
    <property type="molecule type" value="Genomic_DNA"/>
</dbReference>
<dbReference type="OrthoDB" id="3340390at2759"/>
<dbReference type="SUPFAM" id="SSF51905">
    <property type="entry name" value="FAD/NAD(P)-binding domain"/>
    <property type="match status" value="1"/>
</dbReference>
<evidence type="ECO:0008006" key="6">
    <source>
        <dbReference type="Google" id="ProtNLM"/>
    </source>
</evidence>